<reference evidence="2" key="1">
    <citation type="submission" date="2021-03" db="EMBL/GenBank/DDBJ databases">
        <title>Draft genome sequence of rust myrtle Austropuccinia psidii MF-1, a brazilian biotype.</title>
        <authorList>
            <person name="Quecine M.C."/>
            <person name="Pachon D.M.R."/>
            <person name="Bonatelli M.L."/>
            <person name="Correr F.H."/>
            <person name="Franceschini L.M."/>
            <person name="Leite T.F."/>
            <person name="Margarido G.R.A."/>
            <person name="Almeida C.A."/>
            <person name="Ferrarezi J.A."/>
            <person name="Labate C.A."/>
        </authorList>
    </citation>
    <scope>NUCLEOTIDE SEQUENCE</scope>
    <source>
        <strain evidence="2">MF-1</strain>
    </source>
</reference>
<sequence>MVRTEPESAHHQNHLNDETIFPPIDVMSRTEPSIAHHEDDNNQINNKRKLIRCQIQHINHLKQIMSQLGHSNTAYKTFSAITIDKKAANSSCLKLSSINTLPHPHVLIDKTHEPFLPVCIYEITPFDVSSGHSQILKDLIIKLMSLSQN</sequence>
<evidence type="ECO:0000313" key="3">
    <source>
        <dbReference type="Proteomes" id="UP000765509"/>
    </source>
</evidence>
<dbReference type="AlphaFoldDB" id="A0A9Q3KGF6"/>
<name>A0A9Q3KGF6_9BASI</name>
<dbReference type="EMBL" id="AVOT02104770">
    <property type="protein sequence ID" value="MBW0579302.1"/>
    <property type="molecule type" value="Genomic_DNA"/>
</dbReference>
<feature type="compositionally biased region" description="Basic and acidic residues" evidence="1">
    <location>
        <begin position="1"/>
        <end position="17"/>
    </location>
</feature>
<feature type="region of interest" description="Disordered" evidence="1">
    <location>
        <begin position="1"/>
        <end position="23"/>
    </location>
</feature>
<protein>
    <submittedName>
        <fullName evidence="2">Uncharacterized protein</fullName>
    </submittedName>
</protein>
<organism evidence="2 3">
    <name type="scientific">Austropuccinia psidii MF-1</name>
    <dbReference type="NCBI Taxonomy" id="1389203"/>
    <lineage>
        <taxon>Eukaryota</taxon>
        <taxon>Fungi</taxon>
        <taxon>Dikarya</taxon>
        <taxon>Basidiomycota</taxon>
        <taxon>Pucciniomycotina</taxon>
        <taxon>Pucciniomycetes</taxon>
        <taxon>Pucciniales</taxon>
        <taxon>Sphaerophragmiaceae</taxon>
        <taxon>Austropuccinia</taxon>
    </lineage>
</organism>
<evidence type="ECO:0000313" key="2">
    <source>
        <dbReference type="EMBL" id="MBW0579302.1"/>
    </source>
</evidence>
<dbReference type="Proteomes" id="UP000765509">
    <property type="component" value="Unassembled WGS sequence"/>
</dbReference>
<accession>A0A9Q3KGF6</accession>
<comment type="caution">
    <text evidence="2">The sequence shown here is derived from an EMBL/GenBank/DDBJ whole genome shotgun (WGS) entry which is preliminary data.</text>
</comment>
<gene>
    <name evidence="2" type="ORF">O181_119017</name>
</gene>
<proteinExistence type="predicted"/>
<keyword evidence="3" id="KW-1185">Reference proteome</keyword>
<evidence type="ECO:0000256" key="1">
    <source>
        <dbReference type="SAM" id="MobiDB-lite"/>
    </source>
</evidence>